<dbReference type="RefSeq" id="WP_190129740.1">
    <property type="nucleotide sequence ID" value="NZ_BNBD01000004.1"/>
</dbReference>
<dbReference type="Proteomes" id="UP000638313">
    <property type="component" value="Unassembled WGS sequence"/>
</dbReference>
<comment type="caution">
    <text evidence="1">The sequence shown here is derived from an EMBL/GenBank/DDBJ whole genome shotgun (WGS) entry which is preliminary data.</text>
</comment>
<protein>
    <submittedName>
        <fullName evidence="1">Uncharacterized protein</fullName>
    </submittedName>
</protein>
<name>A0A919B405_9ACTN</name>
<reference evidence="1" key="1">
    <citation type="journal article" date="2014" name="Int. J. Syst. Evol. Microbiol.">
        <title>Complete genome sequence of Corynebacterium casei LMG S-19264T (=DSM 44701T), isolated from a smear-ripened cheese.</title>
        <authorList>
            <consortium name="US DOE Joint Genome Institute (JGI-PGF)"/>
            <person name="Walter F."/>
            <person name="Albersmeier A."/>
            <person name="Kalinowski J."/>
            <person name="Ruckert C."/>
        </authorList>
    </citation>
    <scope>NUCLEOTIDE SEQUENCE</scope>
    <source>
        <strain evidence="1">JCM 4059</strain>
    </source>
</reference>
<organism evidence="1 2">
    <name type="scientific">Streptomyces mashuensis</name>
    <dbReference type="NCBI Taxonomy" id="33904"/>
    <lineage>
        <taxon>Bacteria</taxon>
        <taxon>Bacillati</taxon>
        <taxon>Actinomycetota</taxon>
        <taxon>Actinomycetes</taxon>
        <taxon>Kitasatosporales</taxon>
        <taxon>Streptomycetaceae</taxon>
        <taxon>Streptomyces</taxon>
    </lineage>
</organism>
<evidence type="ECO:0000313" key="2">
    <source>
        <dbReference type="Proteomes" id="UP000638313"/>
    </source>
</evidence>
<accession>A0A919B405</accession>
<gene>
    <name evidence="1" type="ORF">GCM10010218_26860</name>
</gene>
<dbReference type="EMBL" id="BNBD01000004">
    <property type="protein sequence ID" value="GHF44172.1"/>
    <property type="molecule type" value="Genomic_DNA"/>
</dbReference>
<reference evidence="1" key="2">
    <citation type="submission" date="2020-09" db="EMBL/GenBank/DDBJ databases">
        <authorList>
            <person name="Sun Q."/>
            <person name="Ohkuma M."/>
        </authorList>
    </citation>
    <scope>NUCLEOTIDE SEQUENCE</scope>
    <source>
        <strain evidence="1">JCM 4059</strain>
    </source>
</reference>
<dbReference type="AlphaFoldDB" id="A0A919B405"/>
<evidence type="ECO:0000313" key="1">
    <source>
        <dbReference type="EMBL" id="GHF44172.1"/>
    </source>
</evidence>
<keyword evidence="2" id="KW-1185">Reference proteome</keyword>
<proteinExistence type="predicted"/>
<sequence>MSEQQYEYFAEVPQGWTPERPDGLWRRRGDDWEYLSLLDWEWHDVKDTAVRYAPVPDVLHPVPAERAAQLRADRQGWVTYWAYWSSERRWREGKAPTTVCRRRRSPERIYDETFMRSNEWRPDTAVSEFFDARTSNPPHLEEISADRAEELLMELRGIVGATEL</sequence>